<reference evidence="3" key="2">
    <citation type="submission" date="2025-08" db="UniProtKB">
        <authorList>
            <consortium name="RefSeq"/>
        </authorList>
    </citation>
    <scope>IDENTIFICATION</scope>
    <source>
        <tissue evidence="3">Leaf</tissue>
    </source>
</reference>
<sequence>MANTTFARGQMIFQDENALAAHGKKVVAAGKGKGSLAAPKKFGAGFGSRKALHDITNKSKLQPQASSKTTKNVEGLDFDIAKEGFLHDHSKCIEAQQQSQWDSYFSDHIILHGHDTNIKEGIPEYSIKEMDDNNSHTWDELKEVPMEEFSDLMECSTRWRSPPDSPVHYHSSLPTSPLPWRSETVEFKLKEDEDEDTT</sequence>
<accession>A0ABM0T283</accession>
<dbReference type="PANTHER" id="PTHR35125:SF1">
    <property type="entry name" value="PROTEIN PATRONUS 2"/>
    <property type="match status" value="1"/>
</dbReference>
<protein>
    <submittedName>
        <fullName evidence="3">Uncharacterized protein LOC104705509</fullName>
    </submittedName>
</protein>
<dbReference type="GeneID" id="104705509"/>
<dbReference type="PANTHER" id="PTHR35125">
    <property type="entry name" value="NEURON NAVIGATOR 1-LIKE-RELATED"/>
    <property type="match status" value="1"/>
</dbReference>
<gene>
    <name evidence="3" type="primary">LOC104705509</name>
</gene>
<evidence type="ECO:0000313" key="3">
    <source>
        <dbReference type="RefSeq" id="XP_010419824.1"/>
    </source>
</evidence>
<dbReference type="RefSeq" id="XP_010419824.1">
    <property type="nucleotide sequence ID" value="XM_010421522.2"/>
</dbReference>
<dbReference type="InterPro" id="IPR039326">
    <property type="entry name" value="Patronus"/>
</dbReference>
<dbReference type="Proteomes" id="UP000694864">
    <property type="component" value="Chromosome 8"/>
</dbReference>
<feature type="region of interest" description="Disordered" evidence="1">
    <location>
        <begin position="156"/>
        <end position="179"/>
    </location>
</feature>
<evidence type="ECO:0000256" key="1">
    <source>
        <dbReference type="SAM" id="MobiDB-lite"/>
    </source>
</evidence>
<reference evidence="2" key="1">
    <citation type="journal article" date="2014" name="Nat. Commun.">
        <title>The emerging biofuel crop Camelina sativa retains a highly undifferentiated hexaploid genome structure.</title>
        <authorList>
            <person name="Kagale S."/>
            <person name="Koh C."/>
            <person name="Nixon J."/>
            <person name="Bollina V."/>
            <person name="Clarke W.E."/>
            <person name="Tuteja R."/>
            <person name="Spillane C."/>
            <person name="Robinson S.J."/>
            <person name="Links M.G."/>
            <person name="Clarke C."/>
            <person name="Higgins E.E."/>
            <person name="Huebert T."/>
            <person name="Sharpe A.G."/>
            <person name="Parkin I.A."/>
        </authorList>
    </citation>
    <scope>NUCLEOTIDE SEQUENCE [LARGE SCALE GENOMIC DNA]</scope>
    <source>
        <strain evidence="2">cv. DH55</strain>
    </source>
</reference>
<keyword evidence="2" id="KW-1185">Reference proteome</keyword>
<organism evidence="2 3">
    <name type="scientific">Camelina sativa</name>
    <name type="common">False flax</name>
    <name type="synonym">Myagrum sativum</name>
    <dbReference type="NCBI Taxonomy" id="90675"/>
    <lineage>
        <taxon>Eukaryota</taxon>
        <taxon>Viridiplantae</taxon>
        <taxon>Streptophyta</taxon>
        <taxon>Embryophyta</taxon>
        <taxon>Tracheophyta</taxon>
        <taxon>Spermatophyta</taxon>
        <taxon>Magnoliopsida</taxon>
        <taxon>eudicotyledons</taxon>
        <taxon>Gunneridae</taxon>
        <taxon>Pentapetalae</taxon>
        <taxon>rosids</taxon>
        <taxon>malvids</taxon>
        <taxon>Brassicales</taxon>
        <taxon>Brassicaceae</taxon>
        <taxon>Camelineae</taxon>
        <taxon>Camelina</taxon>
    </lineage>
</organism>
<proteinExistence type="predicted"/>
<name>A0ABM0T283_CAMSA</name>
<evidence type="ECO:0000313" key="2">
    <source>
        <dbReference type="Proteomes" id="UP000694864"/>
    </source>
</evidence>